<feature type="transmembrane region" description="Helical" evidence="1">
    <location>
        <begin position="52"/>
        <end position="75"/>
    </location>
</feature>
<sequence length="127" mass="13476">MNISFKKTSAMILAGVALSLPFLAVAQIGIPCNGPDCDFDDLITLANNIIKFLVFTVSVPLAALGFMVAGAKLVLNQNKEGAWSEAKQSFGTIGMGFGIILAAFLLVKMVLFAFLDTDAGFTAWILQ</sequence>
<keyword evidence="2" id="KW-0732">Signal</keyword>
<organism evidence="3 4">
    <name type="scientific">Candidatus Yonathbacteria bacterium RIFCSPLOWO2_01_FULL_47_33b</name>
    <dbReference type="NCBI Taxonomy" id="1802727"/>
    <lineage>
        <taxon>Bacteria</taxon>
        <taxon>Candidatus Yonathiibacteriota</taxon>
    </lineage>
</organism>
<feature type="transmembrane region" description="Helical" evidence="1">
    <location>
        <begin position="96"/>
        <end position="115"/>
    </location>
</feature>
<feature type="signal peptide" evidence="2">
    <location>
        <begin position="1"/>
        <end position="26"/>
    </location>
</feature>
<dbReference type="STRING" id="1802727.A2937_00715"/>
<dbReference type="AlphaFoldDB" id="A0A1G2SFC1"/>
<evidence type="ECO:0000256" key="1">
    <source>
        <dbReference type="SAM" id="Phobius"/>
    </source>
</evidence>
<evidence type="ECO:0000313" key="3">
    <source>
        <dbReference type="EMBL" id="OHA83349.1"/>
    </source>
</evidence>
<accession>A0A1G2SFC1</accession>
<dbReference type="EMBL" id="MHUW01000018">
    <property type="protein sequence ID" value="OHA83349.1"/>
    <property type="molecule type" value="Genomic_DNA"/>
</dbReference>
<keyword evidence="1" id="KW-0472">Membrane</keyword>
<gene>
    <name evidence="3" type="ORF">A2937_00715</name>
</gene>
<comment type="caution">
    <text evidence="3">The sequence shown here is derived from an EMBL/GenBank/DDBJ whole genome shotgun (WGS) entry which is preliminary data.</text>
</comment>
<protein>
    <recommendedName>
        <fullName evidence="5">DUF4190 domain-containing protein</fullName>
    </recommendedName>
</protein>
<feature type="chain" id="PRO_5009584441" description="DUF4190 domain-containing protein" evidence="2">
    <location>
        <begin position="27"/>
        <end position="127"/>
    </location>
</feature>
<keyword evidence="1" id="KW-1133">Transmembrane helix</keyword>
<evidence type="ECO:0000313" key="4">
    <source>
        <dbReference type="Proteomes" id="UP000177987"/>
    </source>
</evidence>
<dbReference type="Proteomes" id="UP000177987">
    <property type="component" value="Unassembled WGS sequence"/>
</dbReference>
<evidence type="ECO:0008006" key="5">
    <source>
        <dbReference type="Google" id="ProtNLM"/>
    </source>
</evidence>
<evidence type="ECO:0000256" key="2">
    <source>
        <dbReference type="SAM" id="SignalP"/>
    </source>
</evidence>
<reference evidence="3 4" key="1">
    <citation type="journal article" date="2016" name="Nat. Commun.">
        <title>Thousands of microbial genomes shed light on interconnected biogeochemical processes in an aquifer system.</title>
        <authorList>
            <person name="Anantharaman K."/>
            <person name="Brown C.T."/>
            <person name="Hug L.A."/>
            <person name="Sharon I."/>
            <person name="Castelle C.J."/>
            <person name="Probst A.J."/>
            <person name="Thomas B.C."/>
            <person name="Singh A."/>
            <person name="Wilkins M.J."/>
            <person name="Karaoz U."/>
            <person name="Brodie E.L."/>
            <person name="Williams K.H."/>
            <person name="Hubbard S.S."/>
            <person name="Banfield J.F."/>
        </authorList>
    </citation>
    <scope>NUCLEOTIDE SEQUENCE [LARGE SCALE GENOMIC DNA]</scope>
</reference>
<name>A0A1G2SFC1_9BACT</name>
<proteinExistence type="predicted"/>
<keyword evidence="1" id="KW-0812">Transmembrane</keyword>